<dbReference type="Pfam" id="PF01151">
    <property type="entry name" value="ELO"/>
    <property type="match status" value="1"/>
</dbReference>
<dbReference type="GO" id="GO:0034625">
    <property type="term" value="P:fatty acid elongation, monounsaturated fatty acid"/>
    <property type="evidence" value="ECO:0007669"/>
    <property type="project" value="TreeGrafter"/>
</dbReference>
<dbReference type="GO" id="GO:0019367">
    <property type="term" value="P:fatty acid elongation, saturated fatty acid"/>
    <property type="evidence" value="ECO:0007669"/>
    <property type="project" value="TreeGrafter"/>
</dbReference>
<feature type="transmembrane region" description="Helical" evidence="12">
    <location>
        <begin position="12"/>
        <end position="30"/>
    </location>
</feature>
<evidence type="ECO:0000256" key="6">
    <source>
        <dbReference type="ARBA" id="ARBA00022832"/>
    </source>
</evidence>
<sequence>MLSWQPGRTPFSTFTGVAFTMAMYLTVVLGGRELMRKYRIAPMELRKPFVLHNVALSLGSALLLACMLEEILPIWYHHGFFAAICAESSWTPRMETLYIFNYMFKFWELADTGFLVLKKKPLAFLHVYHHSATALLCFSQLIGRTSVSWVVICLNLFVHVVMYAYYALSSLKIRCPWKRAVTTLQILQFILDLAVVYFASYCHTVAAYSLPLPVMGSCAAGKEHAVASGCTILSSYLVLFVIFYRKTYNRKPSRAKVTVSPASGSPAARSPVREKDQSEVLTSSYKRVTRAGGLSAPSDAEKRPNTPQLEEAGKR</sequence>
<feature type="transmembrane region" description="Helical" evidence="12">
    <location>
        <begin position="50"/>
        <end position="76"/>
    </location>
</feature>
<dbReference type="PROSITE" id="PS01188">
    <property type="entry name" value="ELO"/>
    <property type="match status" value="1"/>
</dbReference>
<evidence type="ECO:0000256" key="1">
    <source>
        <dbReference type="ARBA" id="ARBA00004141"/>
    </source>
</evidence>
<dbReference type="GO" id="GO:0034626">
    <property type="term" value="P:fatty acid elongation, polyunsaturated fatty acid"/>
    <property type="evidence" value="ECO:0007669"/>
    <property type="project" value="TreeGrafter"/>
</dbReference>
<dbReference type="PANTHER" id="PTHR11157:SF134">
    <property type="entry name" value="ELONGATION OF FATTY ACIDS PROTEIN 1-RELATED"/>
    <property type="match status" value="1"/>
</dbReference>
<evidence type="ECO:0000256" key="13">
    <source>
        <dbReference type="SAM" id="MobiDB-lite"/>
    </source>
</evidence>
<evidence type="ECO:0000256" key="4">
    <source>
        <dbReference type="ARBA" id="ARBA00022679"/>
    </source>
</evidence>
<reference evidence="14 15" key="1">
    <citation type="journal article" date="2018" name="Mol. Biol. Evol.">
        <title>Broad Genomic Sampling Reveals a Smut Pathogenic Ancestry of the Fungal Clade Ustilaginomycotina.</title>
        <authorList>
            <person name="Kijpornyongpan T."/>
            <person name="Mondo S.J."/>
            <person name="Barry K."/>
            <person name="Sandor L."/>
            <person name="Lee J."/>
            <person name="Lipzen A."/>
            <person name="Pangilinan J."/>
            <person name="LaButti K."/>
            <person name="Hainaut M."/>
            <person name="Henrissat B."/>
            <person name="Grigoriev I.V."/>
            <person name="Spatafora J.W."/>
            <person name="Aime M.C."/>
        </authorList>
    </citation>
    <scope>NUCLEOTIDE SEQUENCE [LARGE SCALE GENOMIC DNA]</scope>
    <source>
        <strain evidence="14 15">MCA 5214</strain>
    </source>
</reference>
<gene>
    <name evidence="14" type="ORF">BDZ90DRAFT_216225</name>
</gene>
<dbReference type="EC" id="2.3.1.-" evidence="12"/>
<keyword evidence="4 12" id="KW-0808">Transferase</keyword>
<keyword evidence="9 12" id="KW-0472">Membrane</keyword>
<dbReference type="PANTHER" id="PTHR11157">
    <property type="entry name" value="FATTY ACID ACYL TRANSFERASE-RELATED"/>
    <property type="match status" value="1"/>
</dbReference>
<evidence type="ECO:0000256" key="2">
    <source>
        <dbReference type="ARBA" id="ARBA00007263"/>
    </source>
</evidence>
<evidence type="ECO:0000256" key="11">
    <source>
        <dbReference type="ARBA" id="ARBA00047375"/>
    </source>
</evidence>
<keyword evidence="7 12" id="KW-1133">Transmembrane helix</keyword>
<evidence type="ECO:0000313" key="14">
    <source>
        <dbReference type="EMBL" id="PWN30010.1"/>
    </source>
</evidence>
<evidence type="ECO:0000256" key="3">
    <source>
        <dbReference type="ARBA" id="ARBA00022516"/>
    </source>
</evidence>
<feature type="region of interest" description="Disordered" evidence="13">
    <location>
        <begin position="255"/>
        <end position="315"/>
    </location>
</feature>
<evidence type="ECO:0000313" key="15">
    <source>
        <dbReference type="Proteomes" id="UP000245884"/>
    </source>
</evidence>
<dbReference type="GO" id="GO:0042761">
    <property type="term" value="P:very long-chain fatty acid biosynthetic process"/>
    <property type="evidence" value="ECO:0007669"/>
    <property type="project" value="TreeGrafter"/>
</dbReference>
<keyword evidence="8 12" id="KW-0443">Lipid metabolism</keyword>
<comment type="catalytic activity">
    <reaction evidence="12">
        <text>an acyl-CoA + malonyl-CoA + H(+) = a 3-oxoacyl-CoA + CO2 + CoA</text>
        <dbReference type="Rhea" id="RHEA:50252"/>
        <dbReference type="ChEBI" id="CHEBI:15378"/>
        <dbReference type="ChEBI" id="CHEBI:16526"/>
        <dbReference type="ChEBI" id="CHEBI:57287"/>
        <dbReference type="ChEBI" id="CHEBI:57384"/>
        <dbReference type="ChEBI" id="CHEBI:58342"/>
        <dbReference type="ChEBI" id="CHEBI:90726"/>
    </reaction>
    <physiologicalReaction direction="left-to-right" evidence="12">
        <dbReference type="Rhea" id="RHEA:50253"/>
    </physiologicalReaction>
</comment>
<dbReference type="GO" id="GO:0009922">
    <property type="term" value="F:fatty acid elongase activity"/>
    <property type="evidence" value="ECO:0007669"/>
    <property type="project" value="UniProtKB-EC"/>
</dbReference>
<comment type="catalytic activity">
    <reaction evidence="11">
        <text>a very-long-chain acyl-CoA + malonyl-CoA + H(+) = a very-long-chain 3-oxoacyl-CoA + CO2 + CoA</text>
        <dbReference type="Rhea" id="RHEA:32727"/>
        <dbReference type="ChEBI" id="CHEBI:15378"/>
        <dbReference type="ChEBI" id="CHEBI:16526"/>
        <dbReference type="ChEBI" id="CHEBI:57287"/>
        <dbReference type="ChEBI" id="CHEBI:57384"/>
        <dbReference type="ChEBI" id="CHEBI:90725"/>
        <dbReference type="ChEBI" id="CHEBI:90736"/>
        <dbReference type="EC" id="2.3.1.199"/>
    </reaction>
</comment>
<evidence type="ECO:0000256" key="12">
    <source>
        <dbReference type="RuleBase" id="RU361115"/>
    </source>
</evidence>
<comment type="similarity">
    <text evidence="2 12">Belongs to the ELO family.</text>
</comment>
<dbReference type="EMBL" id="KZ819662">
    <property type="protein sequence ID" value="PWN30010.1"/>
    <property type="molecule type" value="Genomic_DNA"/>
</dbReference>
<feature type="transmembrane region" description="Helical" evidence="12">
    <location>
        <begin position="225"/>
        <end position="244"/>
    </location>
</feature>
<evidence type="ECO:0000256" key="9">
    <source>
        <dbReference type="ARBA" id="ARBA00023136"/>
    </source>
</evidence>
<proteinExistence type="inferred from homology"/>
<evidence type="ECO:0000256" key="7">
    <source>
        <dbReference type="ARBA" id="ARBA00022989"/>
    </source>
</evidence>
<dbReference type="RefSeq" id="XP_025364622.1">
    <property type="nucleotide sequence ID" value="XM_025504261.1"/>
</dbReference>
<keyword evidence="6 12" id="KW-0276">Fatty acid metabolism</keyword>
<keyword evidence="15" id="KW-1185">Reference proteome</keyword>
<dbReference type="InterPro" id="IPR002076">
    <property type="entry name" value="ELO_fam"/>
</dbReference>
<comment type="subcellular location">
    <subcellularLocation>
        <location evidence="1">Membrane</location>
        <topology evidence="1">Multi-pass membrane protein</topology>
    </subcellularLocation>
</comment>
<feature type="transmembrane region" description="Helical" evidence="12">
    <location>
        <begin position="189"/>
        <end position="210"/>
    </location>
</feature>
<evidence type="ECO:0000256" key="10">
    <source>
        <dbReference type="ARBA" id="ARBA00023160"/>
    </source>
</evidence>
<keyword evidence="3 12" id="KW-0444">Lipid biosynthesis</keyword>
<dbReference type="InterPro" id="IPR030457">
    <property type="entry name" value="ELO_CS"/>
</dbReference>
<dbReference type="OrthoDB" id="434092at2759"/>
<keyword evidence="5 12" id="KW-0812">Transmembrane</keyword>
<dbReference type="STRING" id="1569628.A0A316UXH8"/>
<dbReference type="Proteomes" id="UP000245884">
    <property type="component" value="Unassembled WGS sequence"/>
</dbReference>
<name>A0A316UXH8_9BASI</name>
<accession>A0A316UXH8</accession>
<keyword evidence="10 12" id="KW-0275">Fatty acid biosynthesis</keyword>
<evidence type="ECO:0000256" key="5">
    <source>
        <dbReference type="ARBA" id="ARBA00022692"/>
    </source>
</evidence>
<dbReference type="GeneID" id="37026084"/>
<feature type="transmembrane region" description="Helical" evidence="12">
    <location>
        <begin position="149"/>
        <end position="168"/>
    </location>
</feature>
<evidence type="ECO:0000256" key="8">
    <source>
        <dbReference type="ARBA" id="ARBA00023098"/>
    </source>
</evidence>
<dbReference type="AlphaFoldDB" id="A0A316UXH8"/>
<dbReference type="GO" id="GO:0005789">
    <property type="term" value="C:endoplasmic reticulum membrane"/>
    <property type="evidence" value="ECO:0007669"/>
    <property type="project" value="TreeGrafter"/>
</dbReference>
<protein>
    <recommendedName>
        <fullName evidence="12">Elongation of fatty acids protein</fullName>
        <ecNumber evidence="12">2.3.1.-</ecNumber>
    </recommendedName>
</protein>
<feature type="compositionally biased region" description="Low complexity" evidence="13">
    <location>
        <begin position="260"/>
        <end position="270"/>
    </location>
</feature>
<dbReference type="GO" id="GO:0030148">
    <property type="term" value="P:sphingolipid biosynthetic process"/>
    <property type="evidence" value="ECO:0007669"/>
    <property type="project" value="TreeGrafter"/>
</dbReference>
<organism evidence="14 15">
    <name type="scientific">Jaminaea rosea</name>
    <dbReference type="NCBI Taxonomy" id="1569628"/>
    <lineage>
        <taxon>Eukaryota</taxon>
        <taxon>Fungi</taxon>
        <taxon>Dikarya</taxon>
        <taxon>Basidiomycota</taxon>
        <taxon>Ustilaginomycotina</taxon>
        <taxon>Exobasidiomycetes</taxon>
        <taxon>Microstromatales</taxon>
        <taxon>Microstromatales incertae sedis</taxon>
        <taxon>Jaminaea</taxon>
    </lineage>
</organism>